<feature type="domain" description="ABC transporter" evidence="8">
    <location>
        <begin position="284"/>
        <end position="522"/>
    </location>
</feature>
<dbReference type="PROSITE" id="PS50893">
    <property type="entry name" value="ABC_TRANSPORTER_2"/>
    <property type="match status" value="2"/>
</dbReference>
<dbReference type="EC" id="3.6.3.-" evidence="9"/>
<dbReference type="PANTHER" id="PTHR43297:SF2">
    <property type="entry name" value="DIPEPTIDE TRANSPORT ATP-BINDING PROTEIN DPPD"/>
    <property type="match status" value="1"/>
</dbReference>
<dbReference type="Proteomes" id="UP000207598">
    <property type="component" value="Unassembled WGS sequence"/>
</dbReference>
<dbReference type="GO" id="GO:0015833">
    <property type="term" value="P:peptide transport"/>
    <property type="evidence" value="ECO:0007669"/>
    <property type="project" value="InterPro"/>
</dbReference>
<dbReference type="OrthoDB" id="9802264at2"/>
<dbReference type="PANTHER" id="PTHR43297">
    <property type="entry name" value="OLIGOPEPTIDE TRANSPORT ATP-BINDING PROTEIN APPD"/>
    <property type="match status" value="1"/>
</dbReference>
<keyword evidence="9" id="KW-0378">Hydrolase</keyword>
<dbReference type="GO" id="GO:0005524">
    <property type="term" value="F:ATP binding"/>
    <property type="evidence" value="ECO:0007669"/>
    <property type="project" value="UniProtKB-KW"/>
</dbReference>
<dbReference type="GO" id="GO:0016887">
    <property type="term" value="F:ATP hydrolysis activity"/>
    <property type="evidence" value="ECO:0007669"/>
    <property type="project" value="InterPro"/>
</dbReference>
<evidence type="ECO:0000313" key="9">
    <source>
        <dbReference type="EMBL" id="SMX47509.1"/>
    </source>
</evidence>
<dbReference type="FunFam" id="3.40.50.300:FF:000016">
    <property type="entry name" value="Oligopeptide ABC transporter ATP-binding component"/>
    <property type="match status" value="2"/>
</dbReference>
<dbReference type="AlphaFoldDB" id="A0A238KXJ6"/>
<dbReference type="Pfam" id="PF08352">
    <property type="entry name" value="oligo_HPY"/>
    <property type="match status" value="2"/>
</dbReference>
<evidence type="ECO:0000256" key="7">
    <source>
        <dbReference type="ARBA" id="ARBA00023136"/>
    </source>
</evidence>
<dbReference type="Gene3D" id="3.40.50.300">
    <property type="entry name" value="P-loop containing nucleotide triphosphate hydrolases"/>
    <property type="match status" value="2"/>
</dbReference>
<evidence type="ECO:0000259" key="8">
    <source>
        <dbReference type="PROSITE" id="PS50893"/>
    </source>
</evidence>
<dbReference type="PROSITE" id="PS00211">
    <property type="entry name" value="ABC_TRANSPORTER_1"/>
    <property type="match status" value="2"/>
</dbReference>
<evidence type="ECO:0000256" key="4">
    <source>
        <dbReference type="ARBA" id="ARBA00022475"/>
    </source>
</evidence>
<evidence type="ECO:0000256" key="1">
    <source>
        <dbReference type="ARBA" id="ARBA00004417"/>
    </source>
</evidence>
<keyword evidence="7" id="KW-0472">Membrane</keyword>
<evidence type="ECO:0000313" key="10">
    <source>
        <dbReference type="Proteomes" id="UP000207598"/>
    </source>
</evidence>
<dbReference type="InterPro" id="IPR050388">
    <property type="entry name" value="ABC_Ni/Peptide_Import"/>
</dbReference>
<dbReference type="NCBIfam" id="NF008453">
    <property type="entry name" value="PRK11308.1"/>
    <property type="match status" value="2"/>
</dbReference>
<dbReference type="EMBL" id="FXYF01000011">
    <property type="protein sequence ID" value="SMX47509.1"/>
    <property type="molecule type" value="Genomic_DNA"/>
</dbReference>
<dbReference type="GO" id="GO:0005886">
    <property type="term" value="C:plasma membrane"/>
    <property type="evidence" value="ECO:0007669"/>
    <property type="project" value="UniProtKB-SubCell"/>
</dbReference>
<evidence type="ECO:0000256" key="3">
    <source>
        <dbReference type="ARBA" id="ARBA00022448"/>
    </source>
</evidence>
<dbReference type="RefSeq" id="WP_094022451.1">
    <property type="nucleotide sequence ID" value="NZ_FXYF01000011.1"/>
</dbReference>
<keyword evidence="6 9" id="KW-0067">ATP-binding</keyword>
<gene>
    <name evidence="9" type="primary">gsiA_4</name>
    <name evidence="9" type="ORF">MAA8898_03676</name>
</gene>
<dbReference type="InterPro" id="IPR027417">
    <property type="entry name" value="P-loop_NTPase"/>
</dbReference>
<evidence type="ECO:0000256" key="6">
    <source>
        <dbReference type="ARBA" id="ARBA00022840"/>
    </source>
</evidence>
<evidence type="ECO:0000256" key="2">
    <source>
        <dbReference type="ARBA" id="ARBA00005417"/>
    </source>
</evidence>
<comment type="subcellular location">
    <subcellularLocation>
        <location evidence="1">Cell inner membrane</location>
        <topology evidence="1">Peripheral membrane protein</topology>
    </subcellularLocation>
</comment>
<protein>
    <submittedName>
        <fullName evidence="9">Glutathione import ATP-binding protein GsiA</fullName>
        <ecNumber evidence="9">3.6.3.-</ecNumber>
    </submittedName>
</protein>
<dbReference type="CDD" id="cd03257">
    <property type="entry name" value="ABC_NikE_OppD_transporters"/>
    <property type="match status" value="2"/>
</dbReference>
<name>A0A238KXJ6_9RHOB</name>
<reference evidence="9 10" key="1">
    <citation type="submission" date="2017-05" db="EMBL/GenBank/DDBJ databases">
        <authorList>
            <person name="Song R."/>
            <person name="Chenine A.L."/>
            <person name="Ruprecht R.M."/>
        </authorList>
    </citation>
    <scope>NUCLEOTIDE SEQUENCE [LARGE SCALE GENOMIC DNA]</scope>
    <source>
        <strain evidence="9 10">CECT 8898</strain>
    </source>
</reference>
<evidence type="ECO:0000256" key="5">
    <source>
        <dbReference type="ARBA" id="ARBA00022741"/>
    </source>
</evidence>
<sequence length="530" mass="58486">MTALLQVRDLRVSFRQDGIDVPAVKGVSFEIEKGETVALVGESGSGKSVTALSTVSLLGDSARVSGSVKYAGQEMIGADRKRLRQVRGNDISFIFQEPMTSLNPLHTLEKQIRESLELHQGLTGEAARARIIELLTKVGIREPESRLSSYPHQLSGGQRQRVMIAMALANGPDLLIADEPTTALDVTIQAQILELLAELKRAEDMSLLFITHDLGIVRKIADRVCVMKDGEIVEQGRTAEIFANPKHPYTIKLLSAESTGVPDPVAPEAVEIARTDNLKIWFPIQRGLMKRTVGYVKAVNDASIAVREGETVGIVGESGSGKTTLALAIMRLIRSEGGITYRGEDVNAWSTKRLRKLRAEMQIVFQDPYGSLSPRMTCEQIIAEGLEVHGAPDGRRHRDLVAEVMAEVGLDPMSMHRYPHEFSGGQRQRIAIARAMVLRPRLLVLDEPTSALDMTVQVQIVNLLRDLQRKYNLAYLFISHDLRVVRAMSHKVIVMKQGDLVEYGTAQQIFDAPQTEYTRALLAAAFDIVA</sequence>
<dbReference type="InterPro" id="IPR017871">
    <property type="entry name" value="ABC_transporter-like_CS"/>
</dbReference>
<dbReference type="GO" id="GO:0055085">
    <property type="term" value="P:transmembrane transport"/>
    <property type="evidence" value="ECO:0007669"/>
    <property type="project" value="UniProtKB-ARBA"/>
</dbReference>
<keyword evidence="3" id="KW-0813">Transport</keyword>
<keyword evidence="4" id="KW-1003">Cell membrane</keyword>
<feature type="domain" description="ABC transporter" evidence="8">
    <location>
        <begin position="5"/>
        <end position="254"/>
    </location>
</feature>
<dbReference type="InterPro" id="IPR013563">
    <property type="entry name" value="Oligopep_ABC_C"/>
</dbReference>
<dbReference type="Pfam" id="PF00005">
    <property type="entry name" value="ABC_tran"/>
    <property type="match status" value="2"/>
</dbReference>
<keyword evidence="5" id="KW-0547">Nucleotide-binding</keyword>
<keyword evidence="10" id="KW-1185">Reference proteome</keyword>
<accession>A0A238KXJ6</accession>
<proteinExistence type="inferred from homology"/>
<dbReference type="NCBIfam" id="NF007739">
    <property type="entry name" value="PRK10419.1"/>
    <property type="match status" value="2"/>
</dbReference>
<dbReference type="SUPFAM" id="SSF52540">
    <property type="entry name" value="P-loop containing nucleoside triphosphate hydrolases"/>
    <property type="match status" value="2"/>
</dbReference>
<comment type="similarity">
    <text evidence="2">Belongs to the ABC transporter superfamily.</text>
</comment>
<dbReference type="SMART" id="SM00382">
    <property type="entry name" value="AAA"/>
    <property type="match status" value="2"/>
</dbReference>
<organism evidence="9 10">
    <name type="scientific">Maliponia aquimaris</name>
    <dbReference type="NCBI Taxonomy" id="1673631"/>
    <lineage>
        <taxon>Bacteria</taxon>
        <taxon>Pseudomonadati</taxon>
        <taxon>Pseudomonadota</taxon>
        <taxon>Alphaproteobacteria</taxon>
        <taxon>Rhodobacterales</taxon>
        <taxon>Paracoccaceae</taxon>
        <taxon>Maliponia</taxon>
    </lineage>
</organism>
<dbReference type="InterPro" id="IPR003593">
    <property type="entry name" value="AAA+_ATPase"/>
</dbReference>
<dbReference type="InterPro" id="IPR003439">
    <property type="entry name" value="ABC_transporter-like_ATP-bd"/>
</dbReference>